<dbReference type="PANTHER" id="PTHR36984">
    <property type="entry name" value="CRISPR-ASSOCIATED ENDORIBONUCLEASE CAS6 1"/>
    <property type="match status" value="1"/>
</dbReference>
<dbReference type="CDD" id="cd21140">
    <property type="entry name" value="Cas6_I-like"/>
    <property type="match status" value="1"/>
</dbReference>
<evidence type="ECO:0000256" key="3">
    <source>
        <dbReference type="ARBA" id="ARBA00023118"/>
    </source>
</evidence>
<feature type="active site" description="Proton donor" evidence="6">
    <location>
        <position position="43"/>
    </location>
</feature>
<dbReference type="PANTHER" id="PTHR36984:SF1">
    <property type="entry name" value="CRISPR-ASSOCIATED ENDORIBONUCLEASE CAS6 1"/>
    <property type="match status" value="1"/>
</dbReference>
<dbReference type="Proteomes" id="UP001143545">
    <property type="component" value="Unassembled WGS sequence"/>
</dbReference>
<dbReference type="InterPro" id="IPR045747">
    <property type="entry name" value="CRISPR-assoc_prot_Cas6_N_sf"/>
</dbReference>
<dbReference type="GO" id="GO:0003723">
    <property type="term" value="F:RNA binding"/>
    <property type="evidence" value="ECO:0007669"/>
    <property type="project" value="UniProtKB-KW"/>
</dbReference>
<proteinExistence type="inferred from homology"/>
<dbReference type="Pfam" id="PF21350">
    <property type="entry name" value="Cas6_I-A"/>
    <property type="match status" value="1"/>
</dbReference>
<evidence type="ECO:0000256" key="6">
    <source>
        <dbReference type="PIRSR" id="PIRSR005054-50"/>
    </source>
</evidence>
<evidence type="ECO:0000313" key="8">
    <source>
        <dbReference type="EMBL" id="GLB54170.1"/>
    </source>
</evidence>
<accession>A0A9W6EV14</accession>
<dbReference type="NCBIfam" id="TIGR01877">
    <property type="entry name" value="cas_cas6"/>
    <property type="match status" value="1"/>
</dbReference>
<evidence type="ECO:0000256" key="2">
    <source>
        <dbReference type="ARBA" id="ARBA00022884"/>
    </source>
</evidence>
<dbReference type="AlphaFoldDB" id="A0A9W6EV14"/>
<keyword evidence="3" id="KW-0051">Antiviral defense</keyword>
<feature type="active site" description="Proton acceptor" evidence="6">
    <location>
        <position position="28"/>
    </location>
</feature>
<comment type="caution">
    <text evidence="8">The sequence shown here is derived from an EMBL/GenBank/DDBJ whole genome shotgun (WGS) entry which is preliminary data.</text>
</comment>
<dbReference type="GO" id="GO:0016788">
    <property type="term" value="F:hydrolase activity, acting on ester bonds"/>
    <property type="evidence" value="ECO:0007669"/>
    <property type="project" value="InterPro"/>
</dbReference>
<dbReference type="InterPro" id="IPR049435">
    <property type="entry name" value="Cas_Cas6_C"/>
</dbReference>
<feature type="site" description="Transition state stabilizer" evidence="5">
    <location>
        <position position="52"/>
    </location>
</feature>
<reference evidence="8" key="1">
    <citation type="submission" date="2022-07" db="EMBL/GenBank/DDBJ databases">
        <title>Taxonomy of Novel Oxalotrophic and Methylotrophic Bacteria.</title>
        <authorList>
            <person name="Sahin N."/>
            <person name="Tani A."/>
        </authorList>
    </citation>
    <scope>NUCLEOTIDE SEQUENCE</scope>
    <source>
        <strain evidence="8">AM327</strain>
    </source>
</reference>
<dbReference type="Gene3D" id="3.30.70.1900">
    <property type="match status" value="1"/>
</dbReference>
<evidence type="ECO:0000256" key="4">
    <source>
        <dbReference type="PIRNR" id="PIRNR005054"/>
    </source>
</evidence>
<dbReference type="EMBL" id="BRVP01000040">
    <property type="protein sequence ID" value="GLB54170.1"/>
    <property type="molecule type" value="Genomic_DNA"/>
</dbReference>
<name>A0A9W6EV14_9FLAO</name>
<organism evidence="8 9">
    <name type="scientific">Neptunitalea chrysea</name>
    <dbReference type="NCBI Taxonomy" id="1647581"/>
    <lineage>
        <taxon>Bacteria</taxon>
        <taxon>Pseudomonadati</taxon>
        <taxon>Bacteroidota</taxon>
        <taxon>Flavobacteriia</taxon>
        <taxon>Flavobacteriales</taxon>
        <taxon>Flavobacteriaceae</taxon>
        <taxon>Neptunitalea</taxon>
    </lineage>
</organism>
<protein>
    <recommendedName>
        <fullName evidence="4">CRISPR-associated endoribonuclease</fullName>
    </recommendedName>
</protein>
<comment type="similarity">
    <text evidence="1 4">Belongs to the CRISPR-associated protein Cas6/Cse3/CasE family.</text>
</comment>
<dbReference type="RefSeq" id="WP_281756554.1">
    <property type="nucleotide sequence ID" value="NZ_BRVP01000040.1"/>
</dbReference>
<dbReference type="GO" id="GO:0051607">
    <property type="term" value="P:defense response to virus"/>
    <property type="evidence" value="ECO:0007669"/>
    <property type="project" value="UniProtKB-KW"/>
</dbReference>
<evidence type="ECO:0000313" key="9">
    <source>
        <dbReference type="Proteomes" id="UP001143545"/>
    </source>
</evidence>
<evidence type="ECO:0000256" key="1">
    <source>
        <dbReference type="ARBA" id="ARBA00005937"/>
    </source>
</evidence>
<dbReference type="Gene3D" id="3.30.70.1890">
    <property type="match status" value="1"/>
</dbReference>
<gene>
    <name evidence="8" type="ORF">NBRC110019_32110</name>
</gene>
<evidence type="ECO:0000256" key="5">
    <source>
        <dbReference type="PIRSR" id="PIRSR005054-1"/>
    </source>
</evidence>
<evidence type="ECO:0000259" key="7">
    <source>
        <dbReference type="Pfam" id="PF01881"/>
    </source>
</evidence>
<keyword evidence="2" id="KW-0694">RNA-binding</keyword>
<feature type="domain" description="CRISPR associated protein Cas6 C-terminal" evidence="7">
    <location>
        <begin position="149"/>
        <end position="256"/>
    </location>
</feature>
<dbReference type="InterPro" id="IPR010156">
    <property type="entry name" value="CRISPR-assoc_prot_Cas6"/>
</dbReference>
<sequence length="261" mass="29299">MLLKITLEGEPLQRLPLNYQYPLSAAIYRILWKGNTTYAQFLHEEGYGKGFKFFTFSQIHCPFSITGNRMVLQGGTLYFYVAFHLPQAMENFVKGLFKSEAITIADKQSKGVFTIKSVESVPSPLVKHTENELVSINVIPDAAVVAGIKNEKGNYNFLMPDAPEFIAQLVHNWREKIITCYDAVTGSGALLLIELKHADKAKSRLITIKADTDAETKIRGWLNYELQLTAEKRFVELLLNAGAGLYNAQGFGFLNVIDNKK</sequence>
<keyword evidence="9" id="KW-1185">Reference proteome</keyword>
<dbReference type="Pfam" id="PF01881">
    <property type="entry name" value="Cas_Cas6_C"/>
    <property type="match status" value="1"/>
</dbReference>
<dbReference type="PIRSF" id="PIRSF005054">
    <property type="entry name" value="PF1131"/>
    <property type="match status" value="1"/>
</dbReference>
<comment type="function">
    <text evidence="4">CRISPR (clustered regularly interspaced short palindromic repeat), is an adaptive immune system that provides protection against mobile genetic elements (viruses, transposable elements and conjugative plasmids). CRISPR clusters contain sequences complementary to antecedent mobile elements and target invading nucleic acids. CRISPR clusters are transcribed and processed into CRISPR RNA (crRNA).</text>
</comment>